<comment type="subcellular location">
    <subcellularLocation>
        <location evidence="1">Membrane</location>
    </subcellularLocation>
</comment>
<dbReference type="Proteomes" id="UP001233999">
    <property type="component" value="Unassembled WGS sequence"/>
</dbReference>
<evidence type="ECO:0000256" key="1">
    <source>
        <dbReference type="ARBA" id="ARBA00004370"/>
    </source>
</evidence>
<reference evidence="6" key="1">
    <citation type="journal article" date="2023" name="IScience">
        <title>Live-bearing cockroach genome reveals convergent evolutionary mechanisms linked to viviparity in insects and beyond.</title>
        <authorList>
            <person name="Fouks B."/>
            <person name="Harrison M.C."/>
            <person name="Mikhailova A.A."/>
            <person name="Marchal E."/>
            <person name="English S."/>
            <person name="Carruthers M."/>
            <person name="Jennings E.C."/>
            <person name="Chiamaka E.L."/>
            <person name="Frigard R.A."/>
            <person name="Pippel M."/>
            <person name="Attardo G.M."/>
            <person name="Benoit J.B."/>
            <person name="Bornberg-Bauer E."/>
            <person name="Tobe S.S."/>
        </authorList>
    </citation>
    <scope>NUCLEOTIDE SEQUENCE</scope>
    <source>
        <strain evidence="6">Stay&amp;Tobe</strain>
    </source>
</reference>
<keyword evidence="4 5" id="KW-0472">Membrane</keyword>
<organism evidence="6 7">
    <name type="scientific">Diploptera punctata</name>
    <name type="common">Pacific beetle cockroach</name>
    <dbReference type="NCBI Taxonomy" id="6984"/>
    <lineage>
        <taxon>Eukaryota</taxon>
        <taxon>Metazoa</taxon>
        <taxon>Ecdysozoa</taxon>
        <taxon>Arthropoda</taxon>
        <taxon>Hexapoda</taxon>
        <taxon>Insecta</taxon>
        <taxon>Pterygota</taxon>
        <taxon>Neoptera</taxon>
        <taxon>Polyneoptera</taxon>
        <taxon>Dictyoptera</taxon>
        <taxon>Blattodea</taxon>
        <taxon>Blaberoidea</taxon>
        <taxon>Blaberidae</taxon>
        <taxon>Diplopterinae</taxon>
        <taxon>Diploptera</taxon>
    </lineage>
</organism>
<evidence type="ECO:0000313" key="6">
    <source>
        <dbReference type="EMBL" id="KAJ9580034.1"/>
    </source>
</evidence>
<feature type="non-terminal residue" evidence="6">
    <location>
        <position position="88"/>
    </location>
</feature>
<evidence type="ECO:0008006" key="8">
    <source>
        <dbReference type="Google" id="ProtNLM"/>
    </source>
</evidence>
<dbReference type="EMBL" id="JASPKZ010008364">
    <property type="protein sequence ID" value="KAJ9580034.1"/>
    <property type="molecule type" value="Genomic_DNA"/>
</dbReference>
<dbReference type="Pfam" id="PF00083">
    <property type="entry name" value="Sugar_tr"/>
    <property type="match status" value="1"/>
</dbReference>
<gene>
    <name evidence="6" type="ORF">L9F63_004327</name>
</gene>
<dbReference type="PANTHER" id="PTHR48021:SF1">
    <property type="entry name" value="GH07001P-RELATED"/>
    <property type="match status" value="1"/>
</dbReference>
<sequence length="88" mass="9938">DELSDPRHRGLMLCGIYTSISIGILAISGFGAFFKWRIASGIATILAFIAFIMFLFMYESPIWLIKNNKLKQAEKVLKSLWGPGKEQQ</sequence>
<keyword evidence="3 5" id="KW-1133">Transmembrane helix</keyword>
<feature type="non-terminal residue" evidence="6">
    <location>
        <position position="1"/>
    </location>
</feature>
<accession>A0AAD8E7X4</accession>
<proteinExistence type="predicted"/>
<evidence type="ECO:0000256" key="5">
    <source>
        <dbReference type="SAM" id="Phobius"/>
    </source>
</evidence>
<dbReference type="Gene3D" id="1.20.1250.20">
    <property type="entry name" value="MFS general substrate transporter like domains"/>
    <property type="match status" value="1"/>
</dbReference>
<dbReference type="AlphaFoldDB" id="A0AAD8E7X4"/>
<comment type="caution">
    <text evidence="6">The sequence shown here is derived from an EMBL/GenBank/DDBJ whole genome shotgun (WGS) entry which is preliminary data.</text>
</comment>
<keyword evidence="2 5" id="KW-0812">Transmembrane</keyword>
<evidence type="ECO:0000256" key="2">
    <source>
        <dbReference type="ARBA" id="ARBA00022692"/>
    </source>
</evidence>
<evidence type="ECO:0000313" key="7">
    <source>
        <dbReference type="Proteomes" id="UP001233999"/>
    </source>
</evidence>
<dbReference type="GO" id="GO:0022857">
    <property type="term" value="F:transmembrane transporter activity"/>
    <property type="evidence" value="ECO:0007669"/>
    <property type="project" value="InterPro"/>
</dbReference>
<dbReference type="InterPro" id="IPR050549">
    <property type="entry name" value="MFS_Trehalose_Transporter"/>
</dbReference>
<dbReference type="SUPFAM" id="SSF103473">
    <property type="entry name" value="MFS general substrate transporter"/>
    <property type="match status" value="1"/>
</dbReference>
<reference evidence="6" key="2">
    <citation type="submission" date="2023-05" db="EMBL/GenBank/DDBJ databases">
        <authorList>
            <person name="Fouks B."/>
        </authorList>
    </citation>
    <scope>NUCLEOTIDE SEQUENCE</scope>
    <source>
        <strain evidence="6">Stay&amp;Tobe</strain>
        <tissue evidence="6">Testes</tissue>
    </source>
</reference>
<dbReference type="InterPro" id="IPR036259">
    <property type="entry name" value="MFS_trans_sf"/>
</dbReference>
<name>A0AAD8E7X4_DIPPU</name>
<evidence type="ECO:0000256" key="3">
    <source>
        <dbReference type="ARBA" id="ARBA00022989"/>
    </source>
</evidence>
<dbReference type="GO" id="GO:0016020">
    <property type="term" value="C:membrane"/>
    <property type="evidence" value="ECO:0007669"/>
    <property type="project" value="UniProtKB-SubCell"/>
</dbReference>
<dbReference type="PANTHER" id="PTHR48021">
    <property type="match status" value="1"/>
</dbReference>
<keyword evidence="7" id="KW-1185">Reference proteome</keyword>
<evidence type="ECO:0000256" key="4">
    <source>
        <dbReference type="ARBA" id="ARBA00023136"/>
    </source>
</evidence>
<feature type="transmembrane region" description="Helical" evidence="5">
    <location>
        <begin position="12"/>
        <end position="32"/>
    </location>
</feature>
<protein>
    <recommendedName>
        <fullName evidence="8">Major facilitator superfamily (MFS) profile domain-containing protein</fullName>
    </recommendedName>
</protein>
<dbReference type="InterPro" id="IPR005828">
    <property type="entry name" value="MFS_sugar_transport-like"/>
</dbReference>
<feature type="transmembrane region" description="Helical" evidence="5">
    <location>
        <begin position="38"/>
        <end position="58"/>
    </location>
</feature>